<evidence type="ECO:0000313" key="1">
    <source>
        <dbReference type="EMBL" id="EEJ43265.1"/>
    </source>
</evidence>
<organism evidence="1 2">
    <name type="scientific">Leuconostoc mesenteroides subsp. cremoris ATCC 19254</name>
    <dbReference type="NCBI Taxonomy" id="586220"/>
    <lineage>
        <taxon>Bacteria</taxon>
        <taxon>Bacillati</taxon>
        <taxon>Bacillota</taxon>
        <taxon>Bacilli</taxon>
        <taxon>Lactobacillales</taxon>
        <taxon>Lactobacillaceae</taxon>
        <taxon>Leuconostoc</taxon>
    </lineage>
</organism>
<comment type="caution">
    <text evidence="1">The sequence shown here is derived from an EMBL/GenBank/DDBJ whole genome shotgun (WGS) entry which is preliminary data.</text>
</comment>
<dbReference type="AlphaFoldDB" id="C2KHL7"/>
<proteinExistence type="predicted"/>
<accession>C2KHL7</accession>
<dbReference type="Proteomes" id="UP000004283">
    <property type="component" value="Unassembled WGS sequence"/>
</dbReference>
<dbReference type="InterPro" id="IPR001333">
    <property type="entry name" value="Peptidase_M32_Taq"/>
</dbReference>
<protein>
    <submittedName>
        <fullName evidence="1">Uncharacterized protein</fullName>
    </submittedName>
</protein>
<gene>
    <name evidence="1" type="ORF">HMPREF0555_0133</name>
</gene>
<name>C2KHL7_LEUMC</name>
<dbReference type="Gene3D" id="1.10.1370.30">
    <property type="match status" value="1"/>
</dbReference>
<dbReference type="GO" id="GO:0006508">
    <property type="term" value="P:proteolysis"/>
    <property type="evidence" value="ECO:0007669"/>
    <property type="project" value="InterPro"/>
</dbReference>
<dbReference type="Pfam" id="PF02074">
    <property type="entry name" value="Peptidase_M32"/>
    <property type="match status" value="1"/>
</dbReference>
<reference evidence="1 2" key="1">
    <citation type="submission" date="2009-04" db="EMBL/GenBank/DDBJ databases">
        <authorList>
            <person name="Qin X."/>
            <person name="Bachman B."/>
            <person name="Battles P."/>
            <person name="Bell A."/>
            <person name="Bess C."/>
            <person name="Bickham C."/>
            <person name="Chaboub L."/>
            <person name="Chen D."/>
            <person name="Coyle M."/>
            <person name="Deiros D.R."/>
            <person name="Dinh H."/>
            <person name="Forbes L."/>
            <person name="Fowler G."/>
            <person name="Francisco L."/>
            <person name="Fu Q."/>
            <person name="Gubbala S."/>
            <person name="Hale W."/>
            <person name="Han Y."/>
            <person name="Hemphill L."/>
            <person name="Highlander S.K."/>
            <person name="Hirani K."/>
            <person name="Hogues M."/>
            <person name="Jackson L."/>
            <person name="Jakkamsetti A."/>
            <person name="Javaid M."/>
            <person name="Jiang H."/>
            <person name="Korchina V."/>
            <person name="Kovar C."/>
            <person name="Lara F."/>
            <person name="Lee S."/>
            <person name="Mata R."/>
            <person name="Mathew T."/>
            <person name="Moen C."/>
            <person name="Morales K."/>
            <person name="Munidasa M."/>
            <person name="Nazareth L."/>
            <person name="Ngo R."/>
            <person name="Nguyen L."/>
            <person name="Okwuonu G."/>
            <person name="Ongeri F."/>
            <person name="Patil S."/>
            <person name="Petrosino J."/>
            <person name="Pham C."/>
            <person name="Pham P."/>
            <person name="Pu L.-L."/>
            <person name="Puazo M."/>
            <person name="Raj R."/>
            <person name="Reid J."/>
            <person name="Rouhana J."/>
            <person name="Saada N."/>
            <person name="Shang Y."/>
            <person name="Simmons D."/>
            <person name="Thornton R."/>
            <person name="Warren J."/>
            <person name="Weissenberger G."/>
            <person name="Zhang J."/>
            <person name="Zhang L."/>
            <person name="Zhou C."/>
            <person name="Zhu D."/>
            <person name="Muzny D."/>
            <person name="Worley K."/>
            <person name="Gibbs R."/>
        </authorList>
    </citation>
    <scope>NUCLEOTIDE SEQUENCE [LARGE SCALE GENOMIC DNA]</scope>
    <source>
        <strain evidence="1 2">ATCC 19254</strain>
    </source>
</reference>
<evidence type="ECO:0000313" key="2">
    <source>
        <dbReference type="Proteomes" id="UP000004283"/>
    </source>
</evidence>
<dbReference type="EMBL" id="ACKV01000006">
    <property type="protein sequence ID" value="EEJ43265.1"/>
    <property type="molecule type" value="Genomic_DNA"/>
</dbReference>
<sequence length="136" mass="15375">MTTQHDLFDSVKEQTILTQIAALSGWDALTGMPKDAGHFRAEMDAYLAEKLFQVSTGSARKKILEDLEADDSSLDSLGHLVLQKARKDFDMTGNILEKDFIAFQKTLSEAQDFGQERVRLMIIKFISHIWNELLAI</sequence>
<dbReference type="HOGENOM" id="CLU_1872893_0_0_9"/>
<dbReference type="GO" id="GO:0004181">
    <property type="term" value="F:metallocarboxypeptidase activity"/>
    <property type="evidence" value="ECO:0007669"/>
    <property type="project" value="InterPro"/>
</dbReference>